<name>A0A5J4TVW9_9EUKA</name>
<feature type="compositionally biased region" description="Polar residues" evidence="1">
    <location>
        <begin position="221"/>
        <end position="235"/>
    </location>
</feature>
<sequence length="527" mass="59110">MQHQHSFDDSTKTQNSISNTKTDIDQSSQCCTTAIALTDTPAGLSLLSLLFNFDQHRISLHSFAMSAIPPSASRLMPVIDENRAIKCLKGEEIKLLNRVHACDMNIVKSALSKNSDFLNQYFSQTGLSDDIDENNLDENRSSFAFGSQNSIVHHIGNSPNINYQSRLIAQRNSTNQLRKYITRQQFKDNTFIITFPNKLQHKHRIKTIGNDPDKSSEDGSKLSSTTGTETSDNTDNMRLVMDQDDLTDNSDTFVVSRSSSISNNNNNNNNAFLVNETILNFHPFLMITSHGVTLFTSHLTILKFIFPIPFSQPPMCCLYSGGYETDTKKQQINQNQSSATEYKRSSRHGSQNNIRAIDKLFISSGNALTIIANGQTQHHFYPYKYFNELVMTNGANWFLPIPNKSISPIDPLYQQPSPSMHSQSSTLNQHQTKSQPLSQDLDNKSQFSVQLSLDQDIQSSQLQSSDNSSVKSEIDDVQLRIRSPLLFIISASNSSMTVDLSTGGFYDFPEKESEFKELGEGGVEDFQ</sequence>
<evidence type="ECO:0000313" key="3">
    <source>
        <dbReference type="Proteomes" id="UP000324800"/>
    </source>
</evidence>
<feature type="compositionally biased region" description="Low complexity" evidence="1">
    <location>
        <begin position="414"/>
        <end position="425"/>
    </location>
</feature>
<comment type="caution">
    <text evidence="2">The sequence shown here is derived from an EMBL/GenBank/DDBJ whole genome shotgun (WGS) entry which is preliminary data.</text>
</comment>
<feature type="region of interest" description="Disordered" evidence="1">
    <location>
        <begin position="409"/>
        <end position="440"/>
    </location>
</feature>
<feature type="compositionally biased region" description="Polar residues" evidence="1">
    <location>
        <begin position="426"/>
        <end position="440"/>
    </location>
</feature>
<dbReference type="EMBL" id="SNRW01024745">
    <property type="protein sequence ID" value="KAA6362032.1"/>
    <property type="molecule type" value="Genomic_DNA"/>
</dbReference>
<feature type="region of interest" description="Disordered" evidence="1">
    <location>
        <begin position="1"/>
        <end position="23"/>
    </location>
</feature>
<protein>
    <submittedName>
        <fullName evidence="2">Uncharacterized protein</fullName>
    </submittedName>
</protein>
<feature type="compositionally biased region" description="Basic and acidic residues" evidence="1">
    <location>
        <begin position="211"/>
        <end position="220"/>
    </location>
</feature>
<dbReference type="AlphaFoldDB" id="A0A5J4TVW9"/>
<feature type="non-terminal residue" evidence="2">
    <location>
        <position position="527"/>
    </location>
</feature>
<reference evidence="2 3" key="1">
    <citation type="submission" date="2019-03" db="EMBL/GenBank/DDBJ databases">
        <title>Single cell metagenomics reveals metabolic interactions within the superorganism composed of flagellate Streblomastix strix and complex community of Bacteroidetes bacteria on its surface.</title>
        <authorList>
            <person name="Treitli S.C."/>
            <person name="Kolisko M."/>
            <person name="Husnik F."/>
            <person name="Keeling P."/>
            <person name="Hampl V."/>
        </authorList>
    </citation>
    <scope>NUCLEOTIDE SEQUENCE [LARGE SCALE GENOMIC DNA]</scope>
    <source>
        <strain evidence="2">ST1C</strain>
    </source>
</reference>
<evidence type="ECO:0000256" key="1">
    <source>
        <dbReference type="SAM" id="MobiDB-lite"/>
    </source>
</evidence>
<feature type="region of interest" description="Disordered" evidence="1">
    <location>
        <begin position="207"/>
        <end position="235"/>
    </location>
</feature>
<feature type="compositionally biased region" description="Basic and acidic residues" evidence="1">
    <location>
        <begin position="1"/>
        <end position="11"/>
    </location>
</feature>
<evidence type="ECO:0000313" key="2">
    <source>
        <dbReference type="EMBL" id="KAA6362032.1"/>
    </source>
</evidence>
<accession>A0A5J4TVW9</accession>
<gene>
    <name evidence="2" type="ORF">EZS28_042441</name>
</gene>
<dbReference type="Proteomes" id="UP000324800">
    <property type="component" value="Unassembled WGS sequence"/>
</dbReference>
<organism evidence="2 3">
    <name type="scientific">Streblomastix strix</name>
    <dbReference type="NCBI Taxonomy" id="222440"/>
    <lineage>
        <taxon>Eukaryota</taxon>
        <taxon>Metamonada</taxon>
        <taxon>Preaxostyla</taxon>
        <taxon>Oxymonadida</taxon>
        <taxon>Streblomastigidae</taxon>
        <taxon>Streblomastix</taxon>
    </lineage>
</organism>
<feature type="compositionally biased region" description="Polar residues" evidence="1">
    <location>
        <begin position="12"/>
        <end position="23"/>
    </location>
</feature>
<proteinExistence type="predicted"/>